<keyword evidence="11" id="KW-1185">Reference proteome</keyword>
<dbReference type="InterPro" id="IPR036097">
    <property type="entry name" value="HisK_dim/P_sf"/>
</dbReference>
<evidence type="ECO:0000256" key="1">
    <source>
        <dbReference type="ARBA" id="ARBA00000085"/>
    </source>
</evidence>
<reference evidence="10 11" key="1">
    <citation type="submission" date="2018-08" db="EMBL/GenBank/DDBJ databases">
        <title>Chitinophaga sp. K20C18050901, a novel bacterium isolated from forest soil.</title>
        <authorList>
            <person name="Wang C."/>
        </authorList>
    </citation>
    <scope>NUCLEOTIDE SEQUENCE [LARGE SCALE GENOMIC DNA]</scope>
    <source>
        <strain evidence="10 11">K20C18050901</strain>
    </source>
</reference>
<keyword evidence="3" id="KW-0597">Phosphoprotein</keyword>
<dbReference type="InterPro" id="IPR003661">
    <property type="entry name" value="HisK_dim/P_dom"/>
</dbReference>
<evidence type="ECO:0000256" key="4">
    <source>
        <dbReference type="ARBA" id="ARBA00022679"/>
    </source>
</evidence>
<dbReference type="OrthoDB" id="1522504at2"/>
<dbReference type="SUPFAM" id="SSF47384">
    <property type="entry name" value="Homodimeric domain of signal transducing histidine kinase"/>
    <property type="match status" value="1"/>
</dbReference>
<dbReference type="RefSeq" id="WP_116856859.1">
    <property type="nucleotide sequence ID" value="NZ_QTJV01000014.1"/>
</dbReference>
<dbReference type="CDD" id="cd00082">
    <property type="entry name" value="HisKA"/>
    <property type="match status" value="1"/>
</dbReference>
<gene>
    <name evidence="10" type="ORF">DXN04_28685</name>
</gene>
<evidence type="ECO:0000256" key="3">
    <source>
        <dbReference type="ARBA" id="ARBA00022553"/>
    </source>
</evidence>
<dbReference type="Gene3D" id="1.10.287.130">
    <property type="match status" value="1"/>
</dbReference>
<dbReference type="InterPro" id="IPR003594">
    <property type="entry name" value="HATPase_dom"/>
</dbReference>
<name>A0A3E1NTU8_9BACT</name>
<accession>A0A3E1NTU8</accession>
<dbReference type="AlphaFoldDB" id="A0A3E1NTU8"/>
<evidence type="ECO:0000256" key="7">
    <source>
        <dbReference type="ARBA" id="ARBA00022989"/>
    </source>
</evidence>
<evidence type="ECO:0000256" key="2">
    <source>
        <dbReference type="ARBA" id="ARBA00012438"/>
    </source>
</evidence>
<dbReference type="EC" id="2.7.13.3" evidence="2"/>
<comment type="catalytic activity">
    <reaction evidence="1">
        <text>ATP + protein L-histidine = ADP + protein N-phospho-L-histidine.</text>
        <dbReference type="EC" id="2.7.13.3"/>
    </reaction>
</comment>
<keyword evidence="4" id="KW-0808">Transferase</keyword>
<dbReference type="InterPro" id="IPR050428">
    <property type="entry name" value="TCS_sensor_his_kinase"/>
</dbReference>
<keyword evidence="5 8" id="KW-0812">Transmembrane</keyword>
<evidence type="ECO:0000313" key="11">
    <source>
        <dbReference type="Proteomes" id="UP000261174"/>
    </source>
</evidence>
<feature type="domain" description="Histidine kinase" evidence="9">
    <location>
        <begin position="212"/>
        <end position="415"/>
    </location>
</feature>
<proteinExistence type="predicted"/>
<evidence type="ECO:0000256" key="5">
    <source>
        <dbReference type="ARBA" id="ARBA00022692"/>
    </source>
</evidence>
<sequence>MKLLTRYNRINLLSTIAIFILSGVAFFFALHLTLLKQMDEDLRIEQREITNYVALHGTLFTPVEVKDQETIIEKTTTPYSKEKFKTVKVNHDDDYRQLEFSIRAGGEWYHVKVRKSLEATEHITRTVFGITFCMILLMLLLTLVINSTILKKLWQPFYTSLDRLQHFKVNNRESLSLPTSTIDEFTFMNSILERTTAKAIQDYERLKEFTENASHELQTPLAIIRSKLEMMMQGENLTEYQFDSLQSASEALDRLARMNQSLLLLTKIENEQFAYKSTIDLTQIVQQKATQFNEIWQDKSLRISLDVQAVQLHTNKELIELLLNNLFSNATRHNYENGIIHITLMQDKLCISNTGHPAALNRKHLFQRFYNPSNSSTSNGLGLAVIQQICTASGFLAEYDFKDGLHIFTITLTDH</sequence>
<dbReference type="PANTHER" id="PTHR45436:SF5">
    <property type="entry name" value="SENSOR HISTIDINE KINASE TRCS"/>
    <property type="match status" value="1"/>
</dbReference>
<dbReference type="SMART" id="SM00388">
    <property type="entry name" value="HisKA"/>
    <property type="match status" value="1"/>
</dbReference>
<organism evidence="10 11">
    <name type="scientific">Chitinophaga silvisoli</name>
    <dbReference type="NCBI Taxonomy" id="2291814"/>
    <lineage>
        <taxon>Bacteria</taxon>
        <taxon>Pseudomonadati</taxon>
        <taxon>Bacteroidota</taxon>
        <taxon>Chitinophagia</taxon>
        <taxon>Chitinophagales</taxon>
        <taxon>Chitinophagaceae</taxon>
        <taxon>Chitinophaga</taxon>
    </lineage>
</organism>
<evidence type="ECO:0000313" key="10">
    <source>
        <dbReference type="EMBL" id="RFM31361.1"/>
    </source>
</evidence>
<protein>
    <recommendedName>
        <fullName evidence="2">histidine kinase</fullName>
        <ecNumber evidence="2">2.7.13.3</ecNumber>
    </recommendedName>
</protein>
<dbReference type="GO" id="GO:0005886">
    <property type="term" value="C:plasma membrane"/>
    <property type="evidence" value="ECO:0007669"/>
    <property type="project" value="TreeGrafter"/>
</dbReference>
<dbReference type="SMART" id="SM00387">
    <property type="entry name" value="HATPase_c"/>
    <property type="match status" value="1"/>
</dbReference>
<keyword evidence="7 8" id="KW-1133">Transmembrane helix</keyword>
<dbReference type="EMBL" id="QTJV01000014">
    <property type="protein sequence ID" value="RFM31361.1"/>
    <property type="molecule type" value="Genomic_DNA"/>
</dbReference>
<dbReference type="InterPro" id="IPR036890">
    <property type="entry name" value="HATPase_C_sf"/>
</dbReference>
<dbReference type="Pfam" id="PF02518">
    <property type="entry name" value="HATPase_c"/>
    <property type="match status" value="1"/>
</dbReference>
<evidence type="ECO:0000256" key="6">
    <source>
        <dbReference type="ARBA" id="ARBA00022777"/>
    </source>
</evidence>
<dbReference type="SUPFAM" id="SSF55874">
    <property type="entry name" value="ATPase domain of HSP90 chaperone/DNA topoisomerase II/histidine kinase"/>
    <property type="match status" value="1"/>
</dbReference>
<feature type="transmembrane region" description="Helical" evidence="8">
    <location>
        <begin position="12"/>
        <end position="34"/>
    </location>
</feature>
<keyword evidence="8" id="KW-0472">Membrane</keyword>
<dbReference type="Gene3D" id="3.30.565.10">
    <property type="entry name" value="Histidine kinase-like ATPase, C-terminal domain"/>
    <property type="match status" value="1"/>
</dbReference>
<comment type="caution">
    <text evidence="10">The sequence shown here is derived from an EMBL/GenBank/DDBJ whole genome shotgun (WGS) entry which is preliminary data.</text>
</comment>
<dbReference type="Proteomes" id="UP000261174">
    <property type="component" value="Unassembled WGS sequence"/>
</dbReference>
<dbReference type="PANTHER" id="PTHR45436">
    <property type="entry name" value="SENSOR HISTIDINE KINASE YKOH"/>
    <property type="match status" value="1"/>
</dbReference>
<evidence type="ECO:0000256" key="8">
    <source>
        <dbReference type="SAM" id="Phobius"/>
    </source>
</evidence>
<evidence type="ECO:0000259" key="9">
    <source>
        <dbReference type="PROSITE" id="PS50109"/>
    </source>
</evidence>
<keyword evidence="6" id="KW-0418">Kinase</keyword>
<feature type="transmembrane region" description="Helical" evidence="8">
    <location>
        <begin position="126"/>
        <end position="145"/>
    </location>
</feature>
<dbReference type="InterPro" id="IPR005467">
    <property type="entry name" value="His_kinase_dom"/>
</dbReference>
<dbReference type="Pfam" id="PF00512">
    <property type="entry name" value="HisKA"/>
    <property type="match status" value="1"/>
</dbReference>
<dbReference type="PROSITE" id="PS50109">
    <property type="entry name" value="HIS_KIN"/>
    <property type="match status" value="1"/>
</dbReference>
<dbReference type="GO" id="GO:0000155">
    <property type="term" value="F:phosphorelay sensor kinase activity"/>
    <property type="evidence" value="ECO:0007669"/>
    <property type="project" value="InterPro"/>
</dbReference>